<name>A0A6N9Q1I0_9BACL</name>
<dbReference type="Proteomes" id="UP000448943">
    <property type="component" value="Unassembled WGS sequence"/>
</dbReference>
<reference evidence="2 3" key="1">
    <citation type="submission" date="2019-01" db="EMBL/GenBank/DDBJ databases">
        <title>Chengkuizengella sp. nov., isolated from deep-sea sediment of East Pacific Ocean.</title>
        <authorList>
            <person name="Yang J."/>
            <person name="Lai Q."/>
            <person name="Shao Z."/>
        </authorList>
    </citation>
    <scope>NUCLEOTIDE SEQUENCE [LARGE SCALE GENOMIC DNA]</scope>
    <source>
        <strain evidence="2 3">YPA3-1-1</strain>
    </source>
</reference>
<dbReference type="EMBL" id="SIJB01000008">
    <property type="protein sequence ID" value="NBI28040.1"/>
    <property type="molecule type" value="Genomic_DNA"/>
</dbReference>
<dbReference type="InterPro" id="IPR012334">
    <property type="entry name" value="Pectin_lyas_fold"/>
</dbReference>
<dbReference type="InterPro" id="IPR006626">
    <property type="entry name" value="PbH1"/>
</dbReference>
<keyword evidence="3" id="KW-1185">Reference proteome</keyword>
<evidence type="ECO:0000313" key="2">
    <source>
        <dbReference type="EMBL" id="NBI28040.1"/>
    </source>
</evidence>
<dbReference type="RefSeq" id="WP_160644606.1">
    <property type="nucleotide sequence ID" value="NZ_SIJB01000008.1"/>
</dbReference>
<comment type="caution">
    <text evidence="2">The sequence shown here is derived from an EMBL/GenBank/DDBJ whole genome shotgun (WGS) entry which is preliminary data.</text>
</comment>
<dbReference type="InterPro" id="IPR011050">
    <property type="entry name" value="Pectin_lyase_fold/virulence"/>
</dbReference>
<accession>A0A6N9Q1I0</accession>
<evidence type="ECO:0000259" key="1">
    <source>
        <dbReference type="Pfam" id="PF13229"/>
    </source>
</evidence>
<proteinExistence type="predicted"/>
<sequence length="327" mass="35964">MIIHVPGDEPSITDAINAAKEGDTIFIAAGFFNEAVIIGVGKNKIRIIGAGIGKTILDGTNLGSNLDGFNIQASNFITIENITIQNFSRFGVFIQQNENILNQLKITKNQRDGVCIENGAYHNVVLQCESIENERDGILVLGNHNFIMKSTLSSNKDCGVNIQGKHNLALNNNSTGNRFDGFLSDNECNAFIYNTSSKNGEDGFDSEKNLNFLFWNKSIQNEDDGIEVDSNSLLLGNECKYNKKNGIEVFSSKEKETKSRMLHNILTNNNYHGISLEGNGNLVDKNTVSNNDGAGINIINDGNAIRSNQMNQNKININNKGKRNKID</sequence>
<organism evidence="2 3">
    <name type="scientific">Chengkuizengella marina</name>
    <dbReference type="NCBI Taxonomy" id="2507566"/>
    <lineage>
        <taxon>Bacteria</taxon>
        <taxon>Bacillati</taxon>
        <taxon>Bacillota</taxon>
        <taxon>Bacilli</taxon>
        <taxon>Bacillales</taxon>
        <taxon>Paenibacillaceae</taxon>
        <taxon>Chengkuizengella</taxon>
    </lineage>
</organism>
<evidence type="ECO:0000313" key="3">
    <source>
        <dbReference type="Proteomes" id="UP000448943"/>
    </source>
</evidence>
<dbReference type="AlphaFoldDB" id="A0A6N9Q1I0"/>
<gene>
    <name evidence="2" type="ORF">ERL59_03575</name>
</gene>
<dbReference type="SUPFAM" id="SSF51126">
    <property type="entry name" value="Pectin lyase-like"/>
    <property type="match status" value="1"/>
</dbReference>
<dbReference type="Gene3D" id="2.160.20.10">
    <property type="entry name" value="Single-stranded right-handed beta-helix, Pectin lyase-like"/>
    <property type="match status" value="2"/>
</dbReference>
<protein>
    <recommendedName>
        <fullName evidence="1">Right handed beta helix domain-containing protein</fullName>
    </recommendedName>
</protein>
<dbReference type="InterPro" id="IPR039448">
    <property type="entry name" value="Beta_helix"/>
</dbReference>
<dbReference type="Pfam" id="PF13229">
    <property type="entry name" value="Beta_helix"/>
    <property type="match status" value="1"/>
</dbReference>
<dbReference type="SMART" id="SM00710">
    <property type="entry name" value="PbH1"/>
    <property type="match status" value="5"/>
</dbReference>
<feature type="domain" description="Right handed beta helix" evidence="1">
    <location>
        <begin position="137"/>
        <end position="281"/>
    </location>
</feature>
<dbReference type="OrthoDB" id="2496562at2"/>